<keyword evidence="7" id="KW-1185">Reference proteome</keyword>
<dbReference type="EMBL" id="KB870806">
    <property type="protein sequence ID" value="EOA34001.1"/>
    <property type="molecule type" value="Genomic_DNA"/>
</dbReference>
<sequence length="84" mass="9454">MTTKKFLSLLLPLLVLSITFQPIISGKPTKMRVFLGLCNNTAQCNKSCISKGYEKGICFLYLHTCFCYPKSESHDDPSMSYPPN</sequence>
<dbReference type="GO" id="GO:0031640">
    <property type="term" value="P:killing of cells of another organism"/>
    <property type="evidence" value="ECO:0007669"/>
    <property type="project" value="UniProtKB-KW"/>
</dbReference>
<feature type="signal peptide" evidence="4">
    <location>
        <begin position="1"/>
        <end position="25"/>
    </location>
</feature>
<evidence type="ECO:0000256" key="2">
    <source>
        <dbReference type="ARBA" id="ARBA00022577"/>
    </source>
</evidence>
<protein>
    <recommendedName>
        <fullName evidence="5">Knottins-like domain-containing protein</fullName>
    </recommendedName>
</protein>
<dbReference type="Proteomes" id="UP000029121">
    <property type="component" value="Unassembled WGS sequence"/>
</dbReference>
<name>R0GEG8_9BRAS</name>
<dbReference type="AlphaFoldDB" id="R0GEG8"/>
<accession>R0GEG8</accession>
<feature type="domain" description="Knottins-like" evidence="5">
    <location>
        <begin position="34"/>
        <end position="68"/>
    </location>
</feature>
<dbReference type="SUPFAM" id="SSF57095">
    <property type="entry name" value="Scorpion toxin-like"/>
    <property type="match status" value="1"/>
</dbReference>
<evidence type="ECO:0000259" key="5">
    <source>
        <dbReference type="Pfam" id="PF00304"/>
    </source>
</evidence>
<gene>
    <name evidence="6" type="ORF">CARUB_v10021497mg</name>
</gene>
<dbReference type="CDD" id="cd00107">
    <property type="entry name" value="Knot1"/>
    <property type="match status" value="1"/>
</dbReference>
<evidence type="ECO:0000256" key="3">
    <source>
        <dbReference type="ARBA" id="ARBA00022821"/>
    </source>
</evidence>
<feature type="chain" id="PRO_5004351224" description="Knottins-like domain-containing protein" evidence="4">
    <location>
        <begin position="26"/>
        <end position="84"/>
    </location>
</feature>
<proteinExistence type="predicted"/>
<dbReference type="GO" id="GO:0050832">
    <property type="term" value="P:defense response to fungus"/>
    <property type="evidence" value="ECO:0007669"/>
    <property type="project" value="UniProtKB-KW"/>
</dbReference>
<keyword evidence="3" id="KW-0611">Plant defense</keyword>
<dbReference type="STRING" id="81985.R0GEG8"/>
<dbReference type="InterPro" id="IPR003614">
    <property type="entry name" value="Knottins"/>
</dbReference>
<evidence type="ECO:0000256" key="4">
    <source>
        <dbReference type="SAM" id="SignalP"/>
    </source>
</evidence>
<dbReference type="InterPro" id="IPR036574">
    <property type="entry name" value="Scorpion_toxin-like_sf"/>
</dbReference>
<organism evidence="6 7">
    <name type="scientific">Capsella rubella</name>
    <dbReference type="NCBI Taxonomy" id="81985"/>
    <lineage>
        <taxon>Eukaryota</taxon>
        <taxon>Viridiplantae</taxon>
        <taxon>Streptophyta</taxon>
        <taxon>Embryophyta</taxon>
        <taxon>Tracheophyta</taxon>
        <taxon>Spermatophyta</taxon>
        <taxon>Magnoliopsida</taxon>
        <taxon>eudicotyledons</taxon>
        <taxon>Gunneridae</taxon>
        <taxon>Pentapetalae</taxon>
        <taxon>rosids</taxon>
        <taxon>malvids</taxon>
        <taxon>Brassicales</taxon>
        <taxon>Brassicaceae</taxon>
        <taxon>Camelineae</taxon>
        <taxon>Capsella</taxon>
    </lineage>
</organism>
<evidence type="ECO:0000313" key="7">
    <source>
        <dbReference type="Proteomes" id="UP000029121"/>
    </source>
</evidence>
<keyword evidence="4" id="KW-0732">Signal</keyword>
<dbReference type="Pfam" id="PF00304">
    <property type="entry name" value="Gamma-thionin"/>
    <property type="match status" value="1"/>
</dbReference>
<dbReference type="Gene3D" id="3.30.30.10">
    <property type="entry name" value="Knottin, scorpion toxin-like"/>
    <property type="match status" value="1"/>
</dbReference>
<evidence type="ECO:0000313" key="6">
    <source>
        <dbReference type="EMBL" id="EOA34001.1"/>
    </source>
</evidence>
<evidence type="ECO:0000256" key="1">
    <source>
        <dbReference type="ARBA" id="ARBA00022529"/>
    </source>
</evidence>
<keyword evidence="2" id="KW-0295">Fungicide</keyword>
<keyword evidence="1" id="KW-0929">Antimicrobial</keyword>
<reference evidence="7" key="1">
    <citation type="journal article" date="2013" name="Nat. Genet.">
        <title>The Capsella rubella genome and the genomic consequences of rapid mating system evolution.</title>
        <authorList>
            <person name="Slotte T."/>
            <person name="Hazzouri K.M."/>
            <person name="Agren J.A."/>
            <person name="Koenig D."/>
            <person name="Maumus F."/>
            <person name="Guo Y.L."/>
            <person name="Steige K."/>
            <person name="Platts A.E."/>
            <person name="Escobar J.S."/>
            <person name="Newman L.K."/>
            <person name="Wang W."/>
            <person name="Mandakova T."/>
            <person name="Vello E."/>
            <person name="Smith L.M."/>
            <person name="Henz S.R."/>
            <person name="Steffen J."/>
            <person name="Takuno S."/>
            <person name="Brandvain Y."/>
            <person name="Coop G."/>
            <person name="Andolfatto P."/>
            <person name="Hu T.T."/>
            <person name="Blanchette M."/>
            <person name="Clark R.M."/>
            <person name="Quesneville H."/>
            <person name="Nordborg M."/>
            <person name="Gaut B.S."/>
            <person name="Lysak M.A."/>
            <person name="Jenkins J."/>
            <person name="Grimwood J."/>
            <person name="Chapman J."/>
            <person name="Prochnik S."/>
            <person name="Shu S."/>
            <person name="Rokhsar D."/>
            <person name="Schmutz J."/>
            <person name="Weigel D."/>
            <person name="Wright S.I."/>
        </authorList>
    </citation>
    <scope>NUCLEOTIDE SEQUENCE [LARGE SCALE GENOMIC DNA]</scope>
    <source>
        <strain evidence="7">cv. Monte Gargano</strain>
    </source>
</reference>